<comment type="caution">
    <text evidence="2">The sequence shown here is derived from an EMBL/GenBank/DDBJ whole genome shotgun (WGS) entry which is preliminary data.</text>
</comment>
<evidence type="ECO:0000259" key="1">
    <source>
        <dbReference type="Pfam" id="PF13761"/>
    </source>
</evidence>
<dbReference type="Proteomes" id="UP000531216">
    <property type="component" value="Unassembled WGS sequence"/>
</dbReference>
<organism evidence="2 3">
    <name type="scientific">Aureimonas phyllosphaerae</name>
    <dbReference type="NCBI Taxonomy" id="1166078"/>
    <lineage>
        <taxon>Bacteria</taxon>
        <taxon>Pseudomonadati</taxon>
        <taxon>Pseudomonadota</taxon>
        <taxon>Alphaproteobacteria</taxon>
        <taxon>Hyphomicrobiales</taxon>
        <taxon>Aurantimonadaceae</taxon>
        <taxon>Aureimonas</taxon>
    </lineage>
</organism>
<feature type="domain" description="DUF4166" evidence="1">
    <location>
        <begin position="19"/>
        <end position="178"/>
    </location>
</feature>
<dbReference type="EMBL" id="JACIDO010000003">
    <property type="protein sequence ID" value="MBB3935684.1"/>
    <property type="molecule type" value="Genomic_DNA"/>
</dbReference>
<dbReference type="Pfam" id="PF13761">
    <property type="entry name" value="DUF4166"/>
    <property type="match status" value="1"/>
</dbReference>
<accession>A0A7W6FTZ1</accession>
<gene>
    <name evidence="2" type="ORF">GGR05_001828</name>
</gene>
<dbReference type="AlphaFoldDB" id="A0A7W6FTZ1"/>
<evidence type="ECO:0000313" key="2">
    <source>
        <dbReference type="EMBL" id="MBB3935684.1"/>
    </source>
</evidence>
<name>A0A7W6FTZ1_9HYPH</name>
<dbReference type="InterPro" id="IPR025311">
    <property type="entry name" value="DUF4166"/>
</dbReference>
<sequence>MNADPSAYQVVMGAAFADLPDPVRAFHSGRGPHRWVGTASIRRGGGILARMAAAILRFPLPGEAVPVTVTVEPHGAGEIWIRDFGGHVLRSTQWAEVDRGEPLLFERFGPVCVATALVLDAGRLELVQRRAWCLGLLMPRWLPTFGEAFETQGGGSFCFDVTIRAPVIGLVVAYRGHLNEAPAPD</sequence>
<protein>
    <recommendedName>
        <fullName evidence="1">DUF4166 domain-containing protein</fullName>
    </recommendedName>
</protein>
<proteinExistence type="predicted"/>
<dbReference type="OrthoDB" id="528778at2"/>
<evidence type="ECO:0000313" key="3">
    <source>
        <dbReference type="Proteomes" id="UP000531216"/>
    </source>
</evidence>
<reference evidence="2 3" key="1">
    <citation type="submission" date="2020-08" db="EMBL/GenBank/DDBJ databases">
        <title>Genomic Encyclopedia of Type Strains, Phase IV (KMG-IV): sequencing the most valuable type-strain genomes for metagenomic binning, comparative biology and taxonomic classification.</title>
        <authorList>
            <person name="Goeker M."/>
        </authorList>
    </citation>
    <scope>NUCLEOTIDE SEQUENCE [LARGE SCALE GENOMIC DNA]</scope>
    <source>
        <strain evidence="2 3">DSM 25024</strain>
    </source>
</reference>
<keyword evidence="3" id="KW-1185">Reference proteome</keyword>
<dbReference type="RefSeq" id="WP_090960767.1">
    <property type="nucleotide sequence ID" value="NZ_FOOA01000003.1"/>
</dbReference>